<reference evidence="7" key="2">
    <citation type="submission" date="2025-04" db="UniProtKB">
        <authorList>
            <consortium name="RefSeq"/>
        </authorList>
    </citation>
    <scope>IDENTIFICATION</scope>
    <source>
        <strain evidence="7">DH4</strain>
        <tissue evidence="7">Whole body</tissue>
    </source>
</reference>
<comment type="subcellular location">
    <subcellularLocation>
        <location evidence="1">Secreted</location>
    </subcellularLocation>
</comment>
<dbReference type="PANTHER" id="PTHR22918:SF6">
    <property type="entry name" value="EG:8D8.1 PROTEIN-RELATED"/>
    <property type="match status" value="1"/>
</dbReference>
<evidence type="ECO:0000256" key="4">
    <source>
        <dbReference type="SAM" id="SignalP"/>
    </source>
</evidence>
<keyword evidence="3" id="KW-0175">Coiled coil</keyword>
<dbReference type="GeneID" id="100578699"/>
<dbReference type="InterPro" id="IPR051666">
    <property type="entry name" value="SP_Capacitation_Regulator"/>
</dbReference>
<dbReference type="EnsemblMetazoa" id="XM_003249898">
    <property type="protein sequence ID" value="XP_003249946"/>
    <property type="gene ID" value="LOC100578699"/>
</dbReference>
<evidence type="ECO:0000313" key="6">
    <source>
        <dbReference type="Proteomes" id="UP000005203"/>
    </source>
</evidence>
<reference evidence="5" key="1">
    <citation type="submission" date="2021-01" db="UniProtKB">
        <authorList>
            <consortium name="EnsemblMetazoa"/>
        </authorList>
    </citation>
    <scope>IDENTIFICATION</scope>
    <source>
        <strain evidence="5">DH4</strain>
    </source>
</reference>
<keyword evidence="4" id="KW-0732">Signal</keyword>
<gene>
    <name evidence="7" type="primary">LOC100578699</name>
</gene>
<feature type="signal peptide" evidence="4">
    <location>
        <begin position="1"/>
        <end position="21"/>
    </location>
</feature>
<feature type="chain" id="PRO_5044660320" evidence="4">
    <location>
        <begin position="22"/>
        <end position="1844"/>
    </location>
</feature>
<dbReference type="OrthoDB" id="6022258at2759"/>
<evidence type="ECO:0000256" key="3">
    <source>
        <dbReference type="SAM" id="Coils"/>
    </source>
</evidence>
<accession>A0A7M7LK53</accession>
<dbReference type="KEGG" id="ame:100578699"/>
<accession>A0A8B6XUJ2</accession>
<dbReference type="PANTHER" id="PTHR22918">
    <property type="entry name" value="SEMINAL PLASMA PROTEIN"/>
    <property type="match status" value="1"/>
</dbReference>
<dbReference type="RefSeq" id="XP_003249946.2">
    <property type="nucleotide sequence ID" value="XM_003249898.4"/>
</dbReference>
<proteinExistence type="predicted"/>
<keyword evidence="6" id="KW-1185">Reference proteome</keyword>
<name>A0A7M7LK53_APIME</name>
<dbReference type="Proteomes" id="UP000005203">
    <property type="component" value="Linkage group LG9"/>
</dbReference>
<feature type="coiled-coil region" evidence="3">
    <location>
        <begin position="482"/>
        <end position="516"/>
    </location>
</feature>
<evidence type="ECO:0000256" key="1">
    <source>
        <dbReference type="ARBA" id="ARBA00004613"/>
    </source>
</evidence>
<organism evidence="5">
    <name type="scientific">Apis mellifera</name>
    <name type="common">Honeybee</name>
    <dbReference type="NCBI Taxonomy" id="7460"/>
    <lineage>
        <taxon>Eukaryota</taxon>
        <taxon>Metazoa</taxon>
        <taxon>Ecdysozoa</taxon>
        <taxon>Arthropoda</taxon>
        <taxon>Hexapoda</taxon>
        <taxon>Insecta</taxon>
        <taxon>Pterygota</taxon>
        <taxon>Neoptera</taxon>
        <taxon>Endopterygota</taxon>
        <taxon>Hymenoptera</taxon>
        <taxon>Apocrita</taxon>
        <taxon>Aculeata</taxon>
        <taxon>Apoidea</taxon>
        <taxon>Anthophila</taxon>
        <taxon>Apidae</taxon>
        <taxon>Apis</taxon>
    </lineage>
</organism>
<evidence type="ECO:0000313" key="7">
    <source>
        <dbReference type="RefSeq" id="XP_003249946.2"/>
    </source>
</evidence>
<keyword evidence="2" id="KW-0964">Secreted</keyword>
<dbReference type="GO" id="GO:0008201">
    <property type="term" value="F:heparin binding"/>
    <property type="evidence" value="ECO:0007669"/>
    <property type="project" value="TreeGrafter"/>
</dbReference>
<dbReference type="GO" id="GO:0005576">
    <property type="term" value="C:extracellular region"/>
    <property type="evidence" value="ECO:0007669"/>
    <property type="project" value="UniProtKB-SubCell"/>
</dbReference>
<protein>
    <submittedName>
        <fullName evidence="7">Uncharacterized protein LOC100578699</fullName>
    </submittedName>
</protein>
<evidence type="ECO:0000313" key="5">
    <source>
        <dbReference type="EnsemblMetazoa" id="XP_003249946"/>
    </source>
</evidence>
<dbReference type="GO" id="GO:0009986">
    <property type="term" value="C:cell surface"/>
    <property type="evidence" value="ECO:0007669"/>
    <property type="project" value="TreeGrafter"/>
</dbReference>
<dbReference type="CTD" id="45973"/>
<sequence>MSIRSNTICLFLFLCATVTICQDVEQTSEEIPEDSDDESSIWMEYEFGTGAGNREELTVTNISVREYTNVSETARNWQFLEVNGTKYLFRNEKSTLFCNKLDLDEGTIDEVTRLIVKGSILKFKAIEMKSNIVIVLCVQLDIGILLECHTLLDGDSFQYLGSLPVLKHVKDMDVITRSSDNEDNEYKIFVLNEEEFFLQLQNSIDVYGFDVDFSTSALNFWFYYSTYVPRSFDIQVFNIYETVSLALRGENDVFLYECRNMMEGNDILKRQTIKSYNLNNFISFESGYLQFLSISGPEAGLFLFEDGEFQFNTESESSFDVSDISWVTSVQLDTYRDESMLLVQLKNSTVFALGWQGSSFKNVQLPNDDLDRFDLSMITPIPKYGFITGNRVVKFDTRLKSVKHPLQYETEELIRLQRSLNELIEHEEKIINETKARFNESKIEDPVITGFWNMSEVNATNVIISDNVTFESITLGEAKLTKEDLNFDVNIFEMKLREAERKLDEIDSRLNDTGSRDDFDSKNLRFDSYVEINGDIYVNGSLYTDNLTVSSINGINATLPSENYTIDFKDVKNLTIESINGIPVENIRFGESMVDYSSVDFDKINRAEIRGDLSFSTINGHDWETLMKNIVWKDRDMLIPGETVIEGTVTSNNVELFTLNDLLYPEQYVLENGSSPYVTVTGSKTFESFEALEMENATTLNGIDFDDYVILSKENVLKEGISFENLTVTDELILDCEIEGLNMEDRLLLNETNKISSNILFYNLNVSGNVTFDRLIINNTEVDFGDLLLKTDENVVITGTKTFIKNVEMRSDVTITSGMINGHHVDEFVTLDTDQVFPNLRKISANVTFGNVTLGAVKKLEKFFKENNSTGCLNRTVIFESPVTVEQLTFDKLNNNVSYEFFTRKVNETFANASFENLTVDTLIADEIAPSMVNGLDLVDYAKHLESSDIECTMEDRLETDRLCAKSVNGMPVEEIGQLKDRLSAILDHVQSGNLTLNSLRVIGTIKAESINGERVTDLYNEERFGPRPVVVKDEVYIDDLTILGLMNGYNFTERVLDTVQKSDANIVIDGHKTFDSIICTELEAKYLNGRPIENILDPYKEQVLSGPLIVNGTMTVSEHFNATGTINGVPYRELIDKFTYLGNDSYEFRGDVRFLDDVTIENLYVNGSIQGTDFDDFLNAVIYKDEDNVTVSGTKIFEDTVTFNDGFFVREKLNDIDLRRFREKAVFIDAPFSVKSKITFKDGIKVEKDIVVKKSLEAKSIMGIDLDELRSNVLYLNRPSYVDGNLTFTNVTFESNVQTKKINDVDMDLLIPLKTDQFIPVKVLRGYNITAESIEILGTVNGVDLREMQEKTFMLTGDQNITGHFTFHGLVHFRDEFNPRLINGIDPNRFIPLNTKSTIVGNFVFEKPVILNKSLRLLGYLNGIDVNRWEAVAVTTENSVPQFISGNWTVLGNVYFQNGAYGSEILNGTNVTEVSSILARKHLEMDAMLEEKNANLDVVCEDLAELKRYAENQIYQFNAFDYLQMIEFDNGSIASVHYFETNDTDHLILSCHDCQMHAYAFTEERFELVGDMPNFGVVEEWATFERGQALYFLTSGPKSCGRNPVNVWRLRDNEFKHVLDLDHKVEVKKIDQNVFFTMIDKRKELRSSEKMDEELKRFPLSSSVDNDDTKIVWDEDRISVIKENAGKEYDSKNTTSFGTRVKEILNFKAGFLEREMFLYYDEEFSKDGIFIFHNDTTQKKIFQTITAYRPTSFTILNFDGLVETLLVFVENRKNLRIYEYKGIQGFVYRDSINMNVDKLFSFKIRKYSYMAKRYCLGLIHKNRLIILEALMHGEKLDMGPLTC</sequence>
<evidence type="ECO:0000256" key="2">
    <source>
        <dbReference type="ARBA" id="ARBA00022525"/>
    </source>
</evidence>